<dbReference type="GO" id="GO:0000160">
    <property type="term" value="P:phosphorelay signal transduction system"/>
    <property type="evidence" value="ECO:0007669"/>
    <property type="project" value="InterPro"/>
</dbReference>
<dbReference type="PROSITE" id="PS50043">
    <property type="entry name" value="HTH_LUXR_2"/>
    <property type="match status" value="1"/>
</dbReference>
<dbReference type="EMBL" id="AVPJ01000008">
    <property type="protein sequence ID" value="KGN32050.1"/>
    <property type="molecule type" value="Genomic_DNA"/>
</dbReference>
<evidence type="ECO:0000313" key="6">
    <source>
        <dbReference type="EMBL" id="KGN32050.1"/>
    </source>
</evidence>
<dbReference type="CDD" id="cd06170">
    <property type="entry name" value="LuxR_C_like"/>
    <property type="match status" value="1"/>
</dbReference>
<dbReference type="CDD" id="cd17535">
    <property type="entry name" value="REC_NarL-like"/>
    <property type="match status" value="1"/>
</dbReference>
<dbReference type="AlphaFoldDB" id="A0A0A0J3Z9"/>
<dbReference type="SUPFAM" id="SSF52172">
    <property type="entry name" value="CheY-like"/>
    <property type="match status" value="1"/>
</dbReference>
<dbReference type="InterPro" id="IPR058245">
    <property type="entry name" value="NreC/VraR/RcsB-like_REC"/>
</dbReference>
<feature type="modified residue" description="4-aspartylphosphate" evidence="3">
    <location>
        <position position="53"/>
    </location>
</feature>
<feature type="domain" description="Response regulatory" evidence="5">
    <location>
        <begin position="2"/>
        <end position="118"/>
    </location>
</feature>
<dbReference type="Proteomes" id="UP000030002">
    <property type="component" value="Unassembled WGS sequence"/>
</dbReference>
<dbReference type="GO" id="GO:0006355">
    <property type="term" value="P:regulation of DNA-templated transcription"/>
    <property type="evidence" value="ECO:0007669"/>
    <property type="project" value="InterPro"/>
</dbReference>
<dbReference type="Pfam" id="PF00196">
    <property type="entry name" value="GerE"/>
    <property type="match status" value="1"/>
</dbReference>
<dbReference type="Pfam" id="PF00072">
    <property type="entry name" value="Response_reg"/>
    <property type="match status" value="1"/>
</dbReference>
<proteinExistence type="predicted"/>
<reference evidence="6 7" key="1">
    <citation type="submission" date="2013-08" db="EMBL/GenBank/DDBJ databases">
        <title>The genome sequence of Knoellia sinensis.</title>
        <authorList>
            <person name="Zhu W."/>
            <person name="Wang G."/>
        </authorList>
    </citation>
    <scope>NUCLEOTIDE SEQUENCE [LARGE SCALE GENOMIC DNA]</scope>
    <source>
        <strain evidence="6 7">KCTC 19936</strain>
    </source>
</reference>
<dbReference type="InterPro" id="IPR016032">
    <property type="entry name" value="Sig_transdc_resp-reg_C-effctor"/>
</dbReference>
<dbReference type="InterPro" id="IPR039420">
    <property type="entry name" value="WalR-like"/>
</dbReference>
<organism evidence="6 7">
    <name type="scientific">Knoellia sinensis KCTC 19936</name>
    <dbReference type="NCBI Taxonomy" id="1385520"/>
    <lineage>
        <taxon>Bacteria</taxon>
        <taxon>Bacillati</taxon>
        <taxon>Actinomycetota</taxon>
        <taxon>Actinomycetes</taxon>
        <taxon>Micrococcales</taxon>
        <taxon>Intrasporangiaceae</taxon>
        <taxon>Knoellia</taxon>
    </lineage>
</organism>
<feature type="domain" description="HTH luxR-type" evidence="4">
    <location>
        <begin position="145"/>
        <end position="210"/>
    </location>
</feature>
<keyword evidence="2" id="KW-0238">DNA-binding</keyword>
<dbReference type="PANTHER" id="PTHR43214">
    <property type="entry name" value="TWO-COMPONENT RESPONSE REGULATOR"/>
    <property type="match status" value="1"/>
</dbReference>
<dbReference type="InterPro" id="IPR000792">
    <property type="entry name" value="Tscrpt_reg_LuxR_C"/>
</dbReference>
<accession>A0A0A0J3Z9</accession>
<dbReference type="SMART" id="SM00421">
    <property type="entry name" value="HTH_LUXR"/>
    <property type="match status" value="1"/>
</dbReference>
<dbReference type="PRINTS" id="PR00038">
    <property type="entry name" value="HTHLUXR"/>
</dbReference>
<dbReference type="PROSITE" id="PS50110">
    <property type="entry name" value="RESPONSE_REGULATORY"/>
    <property type="match status" value="1"/>
</dbReference>
<evidence type="ECO:0000313" key="7">
    <source>
        <dbReference type="Proteomes" id="UP000030002"/>
    </source>
</evidence>
<evidence type="ECO:0000259" key="5">
    <source>
        <dbReference type="PROSITE" id="PS50110"/>
    </source>
</evidence>
<evidence type="ECO:0000256" key="2">
    <source>
        <dbReference type="ARBA" id="ARBA00023125"/>
    </source>
</evidence>
<dbReference type="SMART" id="SM00448">
    <property type="entry name" value="REC"/>
    <property type="match status" value="1"/>
</dbReference>
<dbReference type="GO" id="GO:0003677">
    <property type="term" value="F:DNA binding"/>
    <property type="evidence" value="ECO:0007669"/>
    <property type="project" value="UniProtKB-KW"/>
</dbReference>
<gene>
    <name evidence="6" type="ORF">N802_10620</name>
</gene>
<evidence type="ECO:0000256" key="3">
    <source>
        <dbReference type="PROSITE-ProRule" id="PRU00169"/>
    </source>
</evidence>
<dbReference type="STRING" id="1385520.N802_10620"/>
<keyword evidence="7" id="KW-1185">Reference proteome</keyword>
<dbReference type="InterPro" id="IPR011006">
    <property type="entry name" value="CheY-like_superfamily"/>
</dbReference>
<sequence>MRVVVADDHPMYRYGITAILGQADGIDVVAEVADGEALVKAVHQFQPDVVLTDLSMPVRDGAAAAGALISAFPELAVLVITMHEDDEHVFAALRAGARGYLVKGADGDEIVRAVRAVANGDAVYGGPVARRIVAAYSGGERGSVTARAFPTLTPREREVLELVATGCRNHEIARRLFMSEKTVRNHVSQVLLKLQVPDRTAAALRAHEAGVRGPNPGSGGRQ</sequence>
<dbReference type="SUPFAM" id="SSF46894">
    <property type="entry name" value="C-terminal effector domain of the bipartite response regulators"/>
    <property type="match status" value="1"/>
</dbReference>
<dbReference type="Gene3D" id="3.40.50.2300">
    <property type="match status" value="1"/>
</dbReference>
<dbReference type="eggNOG" id="COG2197">
    <property type="taxonomic scope" value="Bacteria"/>
</dbReference>
<comment type="caution">
    <text evidence="6">The sequence shown here is derived from an EMBL/GenBank/DDBJ whole genome shotgun (WGS) entry which is preliminary data.</text>
</comment>
<evidence type="ECO:0000259" key="4">
    <source>
        <dbReference type="PROSITE" id="PS50043"/>
    </source>
</evidence>
<protein>
    <submittedName>
        <fullName evidence="6">LuxR family transcriptional regulator</fullName>
    </submittedName>
</protein>
<keyword evidence="1 3" id="KW-0597">Phosphoprotein</keyword>
<dbReference type="InterPro" id="IPR001789">
    <property type="entry name" value="Sig_transdc_resp-reg_receiver"/>
</dbReference>
<evidence type="ECO:0000256" key="1">
    <source>
        <dbReference type="ARBA" id="ARBA00022553"/>
    </source>
</evidence>
<name>A0A0A0J3Z9_9MICO</name>